<feature type="region of interest" description="Disordered" evidence="1">
    <location>
        <begin position="74"/>
        <end position="131"/>
    </location>
</feature>
<evidence type="ECO:0000256" key="1">
    <source>
        <dbReference type="SAM" id="MobiDB-lite"/>
    </source>
</evidence>
<feature type="transmembrane region" description="Helical" evidence="2">
    <location>
        <begin position="155"/>
        <end position="181"/>
    </location>
</feature>
<comment type="caution">
    <text evidence="3">The sequence shown here is derived from an EMBL/GenBank/DDBJ whole genome shotgun (WGS) entry which is preliminary data.</text>
</comment>
<organism evidence="3 4">
    <name type="scientific">Porites evermanni</name>
    <dbReference type="NCBI Taxonomy" id="104178"/>
    <lineage>
        <taxon>Eukaryota</taxon>
        <taxon>Metazoa</taxon>
        <taxon>Cnidaria</taxon>
        <taxon>Anthozoa</taxon>
        <taxon>Hexacorallia</taxon>
        <taxon>Scleractinia</taxon>
        <taxon>Fungiina</taxon>
        <taxon>Poritidae</taxon>
        <taxon>Porites</taxon>
    </lineage>
</organism>
<feature type="non-terminal residue" evidence="3">
    <location>
        <position position="1"/>
    </location>
</feature>
<dbReference type="Proteomes" id="UP001159427">
    <property type="component" value="Unassembled WGS sequence"/>
</dbReference>
<keyword evidence="2" id="KW-1133">Transmembrane helix</keyword>
<proteinExistence type="predicted"/>
<name>A0ABN8SMP9_9CNID</name>
<keyword evidence="4" id="KW-1185">Reference proteome</keyword>
<evidence type="ECO:0000313" key="4">
    <source>
        <dbReference type="Proteomes" id="UP001159427"/>
    </source>
</evidence>
<gene>
    <name evidence="3" type="ORF">PEVE_00024802</name>
</gene>
<keyword evidence="2" id="KW-0472">Membrane</keyword>
<dbReference type="EMBL" id="CALNXI010003323">
    <property type="protein sequence ID" value="CAH3192896.1"/>
    <property type="molecule type" value="Genomic_DNA"/>
</dbReference>
<accession>A0ABN8SMP9</accession>
<keyword evidence="2" id="KW-0812">Transmembrane</keyword>
<evidence type="ECO:0000313" key="3">
    <source>
        <dbReference type="EMBL" id="CAH3192896.1"/>
    </source>
</evidence>
<feature type="compositionally biased region" description="Basic and acidic residues" evidence="1">
    <location>
        <begin position="74"/>
        <end position="98"/>
    </location>
</feature>
<protein>
    <submittedName>
        <fullName evidence="3">Uncharacterized protein</fullName>
    </submittedName>
</protein>
<evidence type="ECO:0000256" key="2">
    <source>
        <dbReference type="SAM" id="Phobius"/>
    </source>
</evidence>
<reference evidence="3 4" key="1">
    <citation type="submission" date="2022-05" db="EMBL/GenBank/DDBJ databases">
        <authorList>
            <consortium name="Genoscope - CEA"/>
            <person name="William W."/>
        </authorList>
    </citation>
    <scope>NUCLEOTIDE SEQUENCE [LARGE SCALE GENOMIC DNA]</scope>
</reference>
<sequence length="182" mass="20268">CSRVILNLNVKKRLKANVERGLFRGPFTEITSCPRSFTGELNYNMGSEISAEEINDHQNGDVKKDDDLHGKVTETANENDKDSKTAQEERQTNGDVRNRKTGRAGNRTKAELRKSILKTKPPSKKEQHTSVASKWLSSVSAGLNGKSRTSVMVKLLIFLAVLGLAFATRFFNVTLPAHIWLV</sequence>